<dbReference type="AlphaFoldDB" id="A0A0F9PEM8"/>
<sequence length="62" mass="6585">MKRLSSRKLAGAVAGMIAIVVIVLGSAQLGNVPEDLQRTGMLLVAALTGYQVFRQANQDEVD</sequence>
<organism evidence="1">
    <name type="scientific">marine sediment metagenome</name>
    <dbReference type="NCBI Taxonomy" id="412755"/>
    <lineage>
        <taxon>unclassified sequences</taxon>
        <taxon>metagenomes</taxon>
        <taxon>ecological metagenomes</taxon>
    </lineage>
</organism>
<gene>
    <name evidence="1" type="ORF">LCGC14_0910070</name>
</gene>
<protein>
    <submittedName>
        <fullName evidence="1">Uncharacterized protein</fullName>
    </submittedName>
</protein>
<evidence type="ECO:0000313" key="1">
    <source>
        <dbReference type="EMBL" id="KKN22932.1"/>
    </source>
</evidence>
<dbReference type="EMBL" id="LAZR01003017">
    <property type="protein sequence ID" value="KKN22932.1"/>
    <property type="molecule type" value="Genomic_DNA"/>
</dbReference>
<accession>A0A0F9PEM8</accession>
<reference evidence="1" key="1">
    <citation type="journal article" date="2015" name="Nature">
        <title>Complex archaea that bridge the gap between prokaryotes and eukaryotes.</title>
        <authorList>
            <person name="Spang A."/>
            <person name="Saw J.H."/>
            <person name="Jorgensen S.L."/>
            <person name="Zaremba-Niedzwiedzka K."/>
            <person name="Martijn J."/>
            <person name="Lind A.E."/>
            <person name="van Eijk R."/>
            <person name="Schleper C."/>
            <person name="Guy L."/>
            <person name="Ettema T.J."/>
        </authorList>
    </citation>
    <scope>NUCLEOTIDE SEQUENCE</scope>
</reference>
<comment type="caution">
    <text evidence="1">The sequence shown here is derived from an EMBL/GenBank/DDBJ whole genome shotgun (WGS) entry which is preliminary data.</text>
</comment>
<proteinExistence type="predicted"/>
<name>A0A0F9PEM8_9ZZZZ</name>